<reference evidence="9 10" key="1">
    <citation type="submission" date="2024-02" db="EMBL/GenBank/DDBJ databases">
        <title>De novo assembly and annotation of 12 fungi associated with fruit tree decline syndrome in Ontario, Canada.</title>
        <authorList>
            <person name="Sulman M."/>
            <person name="Ellouze W."/>
            <person name="Ilyukhin E."/>
        </authorList>
    </citation>
    <scope>NUCLEOTIDE SEQUENCE [LARGE SCALE GENOMIC DNA]</scope>
    <source>
        <strain evidence="9 10">M11/M66-122</strain>
    </source>
</reference>
<accession>A0AAN9UEU6</accession>
<keyword evidence="10" id="KW-1185">Reference proteome</keyword>
<dbReference type="Gene3D" id="1.20.1250.20">
    <property type="entry name" value="MFS general substrate transporter like domains"/>
    <property type="match status" value="2"/>
</dbReference>
<feature type="region of interest" description="Disordered" evidence="6">
    <location>
        <begin position="495"/>
        <end position="529"/>
    </location>
</feature>
<feature type="transmembrane region" description="Helical" evidence="7">
    <location>
        <begin position="171"/>
        <end position="192"/>
    </location>
</feature>
<dbReference type="EMBL" id="JAKJXP020000105">
    <property type="protein sequence ID" value="KAK7745681.1"/>
    <property type="molecule type" value="Genomic_DNA"/>
</dbReference>
<sequence>MDEKVHNGSTESPSADSDVPSSVRHEEGWTPKEETRAKRKVDSTVLPLLFLGLLVFQLDRMNLASALTGGFAADIGVSQDTINLGNQLMFLGIVVLEIPSNLLLQKLGPRKWISAQVLVFGLLATLQVLVRDRAGFLATRMLLGLAEAGYIPGGIYTLQAWYSRRELARRVAIFFFGMFGGNAISPLLASGILKLEGARGLRGWQWLFLLEGIFTMLVSLLLLLFLPGSPDEPRPLLSPGLVRFTPDEQQVLQRRQERDHGNGHGIGSPTAAAAVAASTGSVSGTPIPLRVVWKTVTHYKRWPHFVSTFAVFSTWSPLTTYTPSIIMALGFDRTAANALAAVGALLALAVVFAFAWLSDRTNRRGLSVVAAQACYLVVLIVARAVHPHVPGRWSRWGLWTAVNALAVGYHPVHNSWVQLNCRDAGERSIAIAMWVMSAILGLMVGTQYFRGGDAPFYDKGLRTMIIMVAVGIVFALLQIAIYTIHNRRVAQGKITTTTRTRRSRVRRDGEEGPAEVEELEEEAPMIYVP</sequence>
<evidence type="ECO:0000313" key="9">
    <source>
        <dbReference type="EMBL" id="KAK7745681.1"/>
    </source>
</evidence>
<evidence type="ECO:0000256" key="5">
    <source>
        <dbReference type="ARBA" id="ARBA00023136"/>
    </source>
</evidence>
<dbReference type="InterPro" id="IPR011701">
    <property type="entry name" value="MFS"/>
</dbReference>
<gene>
    <name evidence="9" type="ORF">SLS62_009647</name>
</gene>
<dbReference type="GO" id="GO:0016020">
    <property type="term" value="C:membrane"/>
    <property type="evidence" value="ECO:0007669"/>
    <property type="project" value="UniProtKB-SubCell"/>
</dbReference>
<protein>
    <recommendedName>
        <fullName evidence="8">Major facilitator superfamily (MFS) profile domain-containing protein</fullName>
    </recommendedName>
</protein>
<comment type="caution">
    <text evidence="9">The sequence shown here is derived from an EMBL/GenBank/DDBJ whole genome shotgun (WGS) entry which is preliminary data.</text>
</comment>
<evidence type="ECO:0000313" key="10">
    <source>
        <dbReference type="Proteomes" id="UP001320420"/>
    </source>
</evidence>
<dbReference type="GO" id="GO:0022857">
    <property type="term" value="F:transmembrane transporter activity"/>
    <property type="evidence" value="ECO:0007669"/>
    <property type="project" value="InterPro"/>
</dbReference>
<dbReference type="Proteomes" id="UP001320420">
    <property type="component" value="Unassembled WGS sequence"/>
</dbReference>
<evidence type="ECO:0000256" key="1">
    <source>
        <dbReference type="ARBA" id="ARBA00004141"/>
    </source>
</evidence>
<feature type="transmembrane region" description="Helical" evidence="7">
    <location>
        <begin position="337"/>
        <end position="358"/>
    </location>
</feature>
<comment type="subcellular location">
    <subcellularLocation>
        <location evidence="1">Membrane</location>
        <topology evidence="1">Multi-pass membrane protein</topology>
    </subcellularLocation>
</comment>
<feature type="transmembrane region" description="Helical" evidence="7">
    <location>
        <begin position="365"/>
        <end position="384"/>
    </location>
</feature>
<feature type="region of interest" description="Disordered" evidence="6">
    <location>
        <begin position="1"/>
        <end position="36"/>
    </location>
</feature>
<evidence type="ECO:0000256" key="3">
    <source>
        <dbReference type="ARBA" id="ARBA00022692"/>
    </source>
</evidence>
<dbReference type="AlphaFoldDB" id="A0AAN9UEU6"/>
<dbReference type="PANTHER" id="PTHR43791:SF32">
    <property type="entry name" value="MAJOR FACILITATOR SUPERFAMILY (MFS) PROFILE DOMAIN-CONTAINING PROTEIN"/>
    <property type="match status" value="1"/>
</dbReference>
<feature type="transmembrane region" description="Helical" evidence="7">
    <location>
        <begin position="204"/>
        <end position="226"/>
    </location>
</feature>
<dbReference type="Pfam" id="PF07690">
    <property type="entry name" value="MFS_1"/>
    <property type="match status" value="1"/>
</dbReference>
<feature type="transmembrane region" description="Helical" evidence="7">
    <location>
        <begin position="396"/>
        <end position="417"/>
    </location>
</feature>
<name>A0AAN9UEU6_9PEZI</name>
<evidence type="ECO:0000256" key="4">
    <source>
        <dbReference type="ARBA" id="ARBA00022989"/>
    </source>
</evidence>
<feature type="transmembrane region" description="Helical" evidence="7">
    <location>
        <begin position="309"/>
        <end position="331"/>
    </location>
</feature>
<feature type="domain" description="Major facilitator superfamily (MFS) profile" evidence="8">
    <location>
        <begin position="45"/>
        <end position="529"/>
    </location>
</feature>
<feature type="transmembrane region" description="Helical" evidence="7">
    <location>
        <begin position="136"/>
        <end position="159"/>
    </location>
</feature>
<dbReference type="SUPFAM" id="SSF103473">
    <property type="entry name" value="MFS general substrate transporter"/>
    <property type="match status" value="1"/>
</dbReference>
<evidence type="ECO:0000259" key="8">
    <source>
        <dbReference type="PROSITE" id="PS50850"/>
    </source>
</evidence>
<keyword evidence="3 7" id="KW-0812">Transmembrane</keyword>
<keyword evidence="5 7" id="KW-0472">Membrane</keyword>
<feature type="compositionally biased region" description="Basic and acidic residues" evidence="6">
    <location>
        <begin position="23"/>
        <end position="36"/>
    </location>
</feature>
<feature type="transmembrane region" description="Helical" evidence="7">
    <location>
        <begin position="461"/>
        <end position="484"/>
    </location>
</feature>
<keyword evidence="4 7" id="KW-1133">Transmembrane helix</keyword>
<dbReference type="PANTHER" id="PTHR43791">
    <property type="entry name" value="PERMEASE-RELATED"/>
    <property type="match status" value="1"/>
</dbReference>
<feature type="compositionally biased region" description="Acidic residues" evidence="6">
    <location>
        <begin position="511"/>
        <end position="523"/>
    </location>
</feature>
<dbReference type="PROSITE" id="PS50850">
    <property type="entry name" value="MFS"/>
    <property type="match status" value="1"/>
</dbReference>
<keyword evidence="2" id="KW-0813">Transport</keyword>
<dbReference type="InterPro" id="IPR020846">
    <property type="entry name" value="MFS_dom"/>
</dbReference>
<dbReference type="InterPro" id="IPR036259">
    <property type="entry name" value="MFS_trans_sf"/>
</dbReference>
<feature type="transmembrane region" description="Helical" evidence="7">
    <location>
        <begin position="112"/>
        <end position="130"/>
    </location>
</feature>
<evidence type="ECO:0000256" key="2">
    <source>
        <dbReference type="ARBA" id="ARBA00022448"/>
    </source>
</evidence>
<evidence type="ECO:0000256" key="7">
    <source>
        <dbReference type="SAM" id="Phobius"/>
    </source>
</evidence>
<feature type="transmembrane region" description="Helical" evidence="7">
    <location>
        <begin position="429"/>
        <end position="449"/>
    </location>
</feature>
<feature type="compositionally biased region" description="Low complexity" evidence="6">
    <location>
        <begin position="12"/>
        <end position="22"/>
    </location>
</feature>
<organism evidence="9 10">
    <name type="scientific">Diatrype stigma</name>
    <dbReference type="NCBI Taxonomy" id="117547"/>
    <lineage>
        <taxon>Eukaryota</taxon>
        <taxon>Fungi</taxon>
        <taxon>Dikarya</taxon>
        <taxon>Ascomycota</taxon>
        <taxon>Pezizomycotina</taxon>
        <taxon>Sordariomycetes</taxon>
        <taxon>Xylariomycetidae</taxon>
        <taxon>Xylariales</taxon>
        <taxon>Diatrypaceae</taxon>
        <taxon>Diatrype</taxon>
    </lineage>
</organism>
<proteinExistence type="predicted"/>
<evidence type="ECO:0000256" key="6">
    <source>
        <dbReference type="SAM" id="MobiDB-lite"/>
    </source>
</evidence>